<accession>A0A9P1CF10</accession>
<organism evidence="1">
    <name type="scientific">Cladocopium goreaui</name>
    <dbReference type="NCBI Taxonomy" id="2562237"/>
    <lineage>
        <taxon>Eukaryota</taxon>
        <taxon>Sar</taxon>
        <taxon>Alveolata</taxon>
        <taxon>Dinophyceae</taxon>
        <taxon>Suessiales</taxon>
        <taxon>Symbiodiniaceae</taxon>
        <taxon>Cladocopium</taxon>
    </lineage>
</organism>
<dbReference type="EMBL" id="CAMXCT030001332">
    <property type="protein sequence ID" value="CAL4776378.1"/>
    <property type="molecule type" value="Genomic_DNA"/>
</dbReference>
<comment type="caution">
    <text evidence="1">The sequence shown here is derived from an EMBL/GenBank/DDBJ whole genome shotgun (WGS) entry which is preliminary data.</text>
</comment>
<dbReference type="EMBL" id="CAMXCT010001332">
    <property type="protein sequence ID" value="CAI3989066.1"/>
    <property type="molecule type" value="Genomic_DNA"/>
</dbReference>
<dbReference type="AlphaFoldDB" id="A0A9P1CF10"/>
<evidence type="ECO:0000313" key="3">
    <source>
        <dbReference type="EMBL" id="CAL1142441.1"/>
    </source>
</evidence>
<name>A0A9P1CF10_9DINO</name>
<reference evidence="3" key="2">
    <citation type="submission" date="2024-04" db="EMBL/GenBank/DDBJ databases">
        <authorList>
            <person name="Chen Y."/>
            <person name="Shah S."/>
            <person name="Dougan E. K."/>
            <person name="Thang M."/>
            <person name="Chan C."/>
        </authorList>
    </citation>
    <scope>NUCLEOTIDE SEQUENCE [LARGE SCALE GENOMIC DNA]</scope>
</reference>
<dbReference type="Proteomes" id="UP001152797">
    <property type="component" value="Unassembled WGS sequence"/>
</dbReference>
<reference evidence="1" key="1">
    <citation type="submission" date="2022-10" db="EMBL/GenBank/DDBJ databases">
        <authorList>
            <person name="Chen Y."/>
            <person name="Dougan E. K."/>
            <person name="Chan C."/>
            <person name="Rhodes N."/>
            <person name="Thang M."/>
        </authorList>
    </citation>
    <scope>NUCLEOTIDE SEQUENCE</scope>
</reference>
<sequence length="630" mass="70376">MSGGKRAMVVSPLELSQAGRMNATSRLLGRVVGIEVTDLLFSCYILCGPTRKHLVQVEAWRELLVPATKLFEEGKLVSITKATLAVRRSDKNKFTLSGCRWMIRFDKLMEVQSADCDKAEPVPDWPGKTATDIPHRPPSSTLEMTACLPECAVTVVARVVEIRQKENKEQPDKSFVKAVLQDCNENGEVYQADLMAWQPEFRETMRIALQPDGVYEISPVLVSSEQQSFSLKWIKKTTARSLHGTAEARMLENQKSTAARAIQNLSEQKKTGVGRPDPSTRSAKLVAASTLAEFIPEKGLLKTTPDDVWELPCSMILDITASGGDLWTYVGCSVCHKRDAACSHGGATRPCYSGLLHVSDHTATVEVKFWTDQIDQLMQASGWQEPITDMDAADRFVAVLRTKYWMTRCTIVEKPAFQSRAARNRLQLVHVEERKSDFVGTSKPLFSLRSPNSRPGVPAILFREVQVDAAGQVLGQDGRELHFAEFLVQLRGEPMQDGKDTDKGVRISFHCEDIGDLQSTHSELFWVLSMQDMLKVARLQSDSLLRVVAQPQTQGRQVARWQVFLFAAISKHDIDAWRQRKAWQRNSPGDEKKKRAAEQIALATPNSKLTKVGKELTSPGYDVSPIRGRK</sequence>
<protein>
    <submittedName>
        <fullName evidence="1">Uncharacterized protein</fullName>
    </submittedName>
</protein>
<evidence type="ECO:0000313" key="2">
    <source>
        <dbReference type="EMBL" id="CAI3992793.1"/>
    </source>
</evidence>
<proteinExistence type="predicted"/>
<dbReference type="EMBL" id="CAMXCT020001758">
    <property type="protein sequence ID" value="CAL1146168.1"/>
    <property type="molecule type" value="Genomic_DNA"/>
</dbReference>
<evidence type="ECO:0000313" key="4">
    <source>
        <dbReference type="Proteomes" id="UP001152797"/>
    </source>
</evidence>
<keyword evidence="4" id="KW-1185">Reference proteome</keyword>
<dbReference type="EMBL" id="CAMXCT030001758">
    <property type="protein sequence ID" value="CAL4780105.1"/>
    <property type="molecule type" value="Genomic_DNA"/>
</dbReference>
<dbReference type="EMBL" id="CAMXCT020001332">
    <property type="protein sequence ID" value="CAL1142441.1"/>
    <property type="molecule type" value="Genomic_DNA"/>
</dbReference>
<dbReference type="EMBL" id="CAMXCT010001758">
    <property type="protein sequence ID" value="CAI3992793.1"/>
    <property type="molecule type" value="Genomic_DNA"/>
</dbReference>
<gene>
    <name evidence="1" type="ORF">C1SCF055_LOCUS16162</name>
    <name evidence="2" type="ORF">C1SCF055_LOCUS19589</name>
</gene>
<evidence type="ECO:0000313" key="1">
    <source>
        <dbReference type="EMBL" id="CAI3989066.1"/>
    </source>
</evidence>